<evidence type="ECO:0008006" key="3">
    <source>
        <dbReference type="Google" id="ProtNLM"/>
    </source>
</evidence>
<gene>
    <name evidence="1" type="ORF">GCM10022222_78050</name>
</gene>
<dbReference type="PROSITE" id="PS51257">
    <property type="entry name" value="PROKAR_LIPOPROTEIN"/>
    <property type="match status" value="1"/>
</dbReference>
<comment type="caution">
    <text evidence="1">The sequence shown here is derived from an EMBL/GenBank/DDBJ whole genome shotgun (WGS) entry which is preliminary data.</text>
</comment>
<dbReference type="RefSeq" id="WP_344868426.1">
    <property type="nucleotide sequence ID" value="NZ_BAAAZN010000026.1"/>
</dbReference>
<organism evidence="1 2">
    <name type="scientific">Amycolatopsis ultiminotia</name>
    <dbReference type="NCBI Taxonomy" id="543629"/>
    <lineage>
        <taxon>Bacteria</taxon>
        <taxon>Bacillati</taxon>
        <taxon>Actinomycetota</taxon>
        <taxon>Actinomycetes</taxon>
        <taxon>Pseudonocardiales</taxon>
        <taxon>Pseudonocardiaceae</taxon>
        <taxon>Amycolatopsis</taxon>
    </lineage>
</organism>
<sequence length="175" mass="18207">MRRAGAAGLAAGGLIGTVVIGCSGEAPSAAPAPMSVRDADPCSFIEQSVATANGLGQGKTVNEARFRNCWWTAGSFTTAIFVRWDRGVFVDFSDSYPEPLGDVELGGEQVLLGKSRVNAGCAGTIFAENGTSVLVGVAYYPPATADTACERVKTIGGPVVQRLRSLHLLDERPTS</sequence>
<dbReference type="Proteomes" id="UP001500689">
    <property type="component" value="Unassembled WGS sequence"/>
</dbReference>
<reference evidence="2" key="1">
    <citation type="journal article" date="2019" name="Int. J. Syst. Evol. Microbiol.">
        <title>The Global Catalogue of Microorganisms (GCM) 10K type strain sequencing project: providing services to taxonomists for standard genome sequencing and annotation.</title>
        <authorList>
            <consortium name="The Broad Institute Genomics Platform"/>
            <consortium name="The Broad Institute Genome Sequencing Center for Infectious Disease"/>
            <person name="Wu L."/>
            <person name="Ma J."/>
        </authorList>
    </citation>
    <scope>NUCLEOTIDE SEQUENCE [LARGE SCALE GENOMIC DNA]</scope>
    <source>
        <strain evidence="2">JCM 16898</strain>
    </source>
</reference>
<keyword evidence="2" id="KW-1185">Reference proteome</keyword>
<name>A0ABP6YDP2_9PSEU</name>
<proteinExistence type="predicted"/>
<accession>A0ABP6YDP2</accession>
<dbReference type="EMBL" id="BAAAZN010000026">
    <property type="protein sequence ID" value="GAA3581726.1"/>
    <property type="molecule type" value="Genomic_DNA"/>
</dbReference>
<protein>
    <recommendedName>
        <fullName evidence="3">DUF3558 domain-containing protein</fullName>
    </recommendedName>
</protein>
<evidence type="ECO:0000313" key="2">
    <source>
        <dbReference type="Proteomes" id="UP001500689"/>
    </source>
</evidence>
<evidence type="ECO:0000313" key="1">
    <source>
        <dbReference type="EMBL" id="GAA3581726.1"/>
    </source>
</evidence>